<organism evidence="1 2">
    <name type="scientific">Hungatella effluvii</name>
    <dbReference type="NCBI Taxonomy" id="1096246"/>
    <lineage>
        <taxon>Bacteria</taxon>
        <taxon>Bacillati</taxon>
        <taxon>Bacillota</taxon>
        <taxon>Clostridia</taxon>
        <taxon>Lachnospirales</taxon>
        <taxon>Lachnospiraceae</taxon>
        <taxon>Hungatella</taxon>
    </lineage>
</organism>
<gene>
    <name evidence="1" type="ORF">DFR60_11372</name>
</gene>
<evidence type="ECO:0000313" key="1">
    <source>
        <dbReference type="EMBL" id="PXX49687.1"/>
    </source>
</evidence>
<comment type="caution">
    <text evidence="1">The sequence shown here is derived from an EMBL/GenBank/DDBJ whole genome shotgun (WGS) entry which is preliminary data.</text>
</comment>
<accession>A0A2V3YCD8</accession>
<name>A0A2V3YCD8_9FIRM</name>
<proteinExistence type="predicted"/>
<reference evidence="1 2" key="1">
    <citation type="submission" date="2018-05" db="EMBL/GenBank/DDBJ databases">
        <title>Genomic Encyclopedia of Type Strains, Phase IV (KMG-IV): sequencing the most valuable type-strain genomes for metagenomic binning, comparative biology and taxonomic classification.</title>
        <authorList>
            <person name="Goeker M."/>
        </authorList>
    </citation>
    <scope>NUCLEOTIDE SEQUENCE [LARGE SCALE GENOMIC DNA]</scope>
    <source>
        <strain evidence="1 2">DSM 24995</strain>
    </source>
</reference>
<dbReference type="EMBL" id="QJKD01000013">
    <property type="protein sequence ID" value="PXX49687.1"/>
    <property type="molecule type" value="Genomic_DNA"/>
</dbReference>
<keyword evidence="2" id="KW-1185">Reference proteome</keyword>
<sequence>MLVNHSYDSLNCFSLILVGELYINHILDKQVHEALRQRITVYDNYEGLHVSPDYR</sequence>
<dbReference type="Proteomes" id="UP000248057">
    <property type="component" value="Unassembled WGS sequence"/>
</dbReference>
<evidence type="ECO:0000313" key="2">
    <source>
        <dbReference type="Proteomes" id="UP000248057"/>
    </source>
</evidence>
<dbReference type="AlphaFoldDB" id="A0A2V3YCD8"/>
<protein>
    <submittedName>
        <fullName evidence="1">Uncharacterized protein</fullName>
    </submittedName>
</protein>